<evidence type="ECO:0000256" key="6">
    <source>
        <dbReference type="ARBA" id="ARBA00023136"/>
    </source>
</evidence>
<dbReference type="InterPro" id="IPR000515">
    <property type="entry name" value="MetI-like"/>
</dbReference>
<feature type="transmembrane region" description="Helical" evidence="7">
    <location>
        <begin position="114"/>
        <end position="138"/>
    </location>
</feature>
<evidence type="ECO:0000256" key="3">
    <source>
        <dbReference type="ARBA" id="ARBA00022475"/>
    </source>
</evidence>
<accession>A0ABV6JQV2</accession>
<dbReference type="Gene3D" id="1.10.3720.10">
    <property type="entry name" value="MetI-like"/>
    <property type="match status" value="1"/>
</dbReference>
<evidence type="ECO:0000313" key="10">
    <source>
        <dbReference type="Proteomes" id="UP001589865"/>
    </source>
</evidence>
<feature type="transmembrane region" description="Helical" evidence="7">
    <location>
        <begin position="191"/>
        <end position="210"/>
    </location>
</feature>
<keyword evidence="6 7" id="KW-0472">Membrane</keyword>
<dbReference type="CDD" id="cd06261">
    <property type="entry name" value="TM_PBP2"/>
    <property type="match status" value="1"/>
</dbReference>
<evidence type="ECO:0000256" key="4">
    <source>
        <dbReference type="ARBA" id="ARBA00022692"/>
    </source>
</evidence>
<dbReference type="Proteomes" id="UP001589865">
    <property type="component" value="Unassembled WGS sequence"/>
</dbReference>
<comment type="caution">
    <text evidence="9">The sequence shown here is derived from an EMBL/GenBank/DDBJ whole genome shotgun (WGS) entry which is preliminary data.</text>
</comment>
<feature type="transmembrane region" description="Helical" evidence="7">
    <location>
        <begin position="82"/>
        <end position="102"/>
    </location>
</feature>
<evidence type="ECO:0000259" key="8">
    <source>
        <dbReference type="PROSITE" id="PS50928"/>
    </source>
</evidence>
<dbReference type="InterPro" id="IPR035906">
    <property type="entry name" value="MetI-like_sf"/>
</dbReference>
<dbReference type="PROSITE" id="PS50928">
    <property type="entry name" value="ABC_TM1"/>
    <property type="match status" value="1"/>
</dbReference>
<evidence type="ECO:0000256" key="5">
    <source>
        <dbReference type="ARBA" id="ARBA00022989"/>
    </source>
</evidence>
<reference evidence="9 10" key="1">
    <citation type="submission" date="2024-09" db="EMBL/GenBank/DDBJ databases">
        <authorList>
            <person name="Sun Q."/>
            <person name="Mori K."/>
        </authorList>
    </citation>
    <scope>NUCLEOTIDE SEQUENCE [LARGE SCALE GENOMIC DNA]</scope>
    <source>
        <strain evidence="9 10">TBRC 5777</strain>
    </source>
</reference>
<keyword evidence="2 7" id="KW-0813">Transport</keyword>
<feature type="transmembrane region" description="Helical" evidence="7">
    <location>
        <begin position="150"/>
        <end position="170"/>
    </location>
</feature>
<protein>
    <submittedName>
        <fullName evidence="9">Carbohydrate ABC transporter permease</fullName>
    </submittedName>
</protein>
<dbReference type="RefSeq" id="WP_377043452.1">
    <property type="nucleotide sequence ID" value="NZ_JBHLUN010000005.1"/>
</dbReference>
<keyword evidence="5 7" id="KW-1133">Transmembrane helix</keyword>
<comment type="subcellular location">
    <subcellularLocation>
        <location evidence="1 7">Cell membrane</location>
        <topology evidence="1 7">Multi-pass membrane protein</topology>
    </subcellularLocation>
</comment>
<keyword evidence="3" id="KW-1003">Cell membrane</keyword>
<evidence type="ECO:0000313" key="9">
    <source>
        <dbReference type="EMBL" id="MFC0407725.1"/>
    </source>
</evidence>
<sequence>MSQALAIAMPRAARRPVSAAKLFRFAAIVLLAALYLTPLLVVVLSSVKTPAELTDALSLPAGIHARNYVVAWERIGPALRNSVLITIPAVVLSVLVGAITAYPLSQSRFFGGRAIYFLLLAGMLIPHQIVQIPLFLIMRVLGLYNTIPGMWLVHVAYGIPFCTFFMRNFFTTVPRSMFEAAQIDGCGPAGYFFKILVPASLSGFATLAIIQSRSVWNDLFFALTLTSSPDTQPVPMALYSFLGGMEVDEGPIMAATVLSMLPMLIVFLAFQKAFTRGLLGGSGK</sequence>
<evidence type="ECO:0000256" key="2">
    <source>
        <dbReference type="ARBA" id="ARBA00022448"/>
    </source>
</evidence>
<proteinExistence type="inferred from homology"/>
<keyword evidence="4 7" id="KW-0812">Transmembrane</keyword>
<dbReference type="Pfam" id="PF00528">
    <property type="entry name" value="BPD_transp_1"/>
    <property type="match status" value="1"/>
</dbReference>
<comment type="similarity">
    <text evidence="7">Belongs to the binding-protein-dependent transport system permease family.</text>
</comment>
<feature type="transmembrane region" description="Helical" evidence="7">
    <location>
        <begin position="21"/>
        <end position="44"/>
    </location>
</feature>
<dbReference type="EMBL" id="JBHLUN010000005">
    <property type="protein sequence ID" value="MFC0407725.1"/>
    <property type="molecule type" value="Genomic_DNA"/>
</dbReference>
<organism evidence="9 10">
    <name type="scientific">Roseomonas elaeocarpi</name>
    <dbReference type="NCBI Taxonomy" id="907779"/>
    <lineage>
        <taxon>Bacteria</taxon>
        <taxon>Pseudomonadati</taxon>
        <taxon>Pseudomonadota</taxon>
        <taxon>Alphaproteobacteria</taxon>
        <taxon>Acetobacterales</taxon>
        <taxon>Roseomonadaceae</taxon>
        <taxon>Roseomonas</taxon>
    </lineage>
</organism>
<feature type="domain" description="ABC transmembrane type-1" evidence="8">
    <location>
        <begin position="79"/>
        <end position="270"/>
    </location>
</feature>
<dbReference type="SUPFAM" id="SSF161098">
    <property type="entry name" value="MetI-like"/>
    <property type="match status" value="1"/>
</dbReference>
<name>A0ABV6JQV2_9PROT</name>
<gene>
    <name evidence="9" type="ORF">ACFFGY_05655</name>
</gene>
<feature type="transmembrane region" description="Helical" evidence="7">
    <location>
        <begin position="252"/>
        <end position="270"/>
    </location>
</feature>
<keyword evidence="10" id="KW-1185">Reference proteome</keyword>
<evidence type="ECO:0000256" key="1">
    <source>
        <dbReference type="ARBA" id="ARBA00004651"/>
    </source>
</evidence>
<dbReference type="PANTHER" id="PTHR43744">
    <property type="entry name" value="ABC TRANSPORTER PERMEASE PROTEIN MG189-RELATED-RELATED"/>
    <property type="match status" value="1"/>
</dbReference>
<evidence type="ECO:0000256" key="7">
    <source>
        <dbReference type="RuleBase" id="RU363032"/>
    </source>
</evidence>